<sequence length="75" mass="8594">MGKKGKTTRLPMTRRIIARIRYHKRLQHPPRRKRKQVIHCSCRCGATKNLTSGWSGGNLRWLCPAAAAEANNPRM</sequence>
<proteinExistence type="predicted"/>
<protein>
    <submittedName>
        <fullName evidence="1">Uncharacterized protein</fullName>
    </submittedName>
</protein>
<dbReference type="AlphaFoldDB" id="A0A0F9MP30"/>
<evidence type="ECO:0000313" key="1">
    <source>
        <dbReference type="EMBL" id="KKM78545.1"/>
    </source>
</evidence>
<accession>A0A0F9MP30</accession>
<reference evidence="1" key="1">
    <citation type="journal article" date="2015" name="Nature">
        <title>Complex archaea that bridge the gap between prokaryotes and eukaryotes.</title>
        <authorList>
            <person name="Spang A."/>
            <person name="Saw J.H."/>
            <person name="Jorgensen S.L."/>
            <person name="Zaremba-Niedzwiedzka K."/>
            <person name="Martijn J."/>
            <person name="Lind A.E."/>
            <person name="van Eijk R."/>
            <person name="Schleper C."/>
            <person name="Guy L."/>
            <person name="Ettema T.J."/>
        </authorList>
    </citation>
    <scope>NUCLEOTIDE SEQUENCE</scope>
</reference>
<name>A0A0F9MP30_9ZZZZ</name>
<dbReference type="EMBL" id="LAZR01008477">
    <property type="protein sequence ID" value="KKM78545.1"/>
    <property type="molecule type" value="Genomic_DNA"/>
</dbReference>
<organism evidence="1">
    <name type="scientific">marine sediment metagenome</name>
    <dbReference type="NCBI Taxonomy" id="412755"/>
    <lineage>
        <taxon>unclassified sequences</taxon>
        <taxon>metagenomes</taxon>
        <taxon>ecological metagenomes</taxon>
    </lineage>
</organism>
<comment type="caution">
    <text evidence="1">The sequence shown here is derived from an EMBL/GenBank/DDBJ whole genome shotgun (WGS) entry which is preliminary data.</text>
</comment>
<gene>
    <name evidence="1" type="ORF">LCGC14_1358880</name>
</gene>